<sequence>MQESWGGGQGTSNIDDNTLIVEIEDECEDNSEYKSNGDYRLDIVVPYYKVNIGMNIPVDFTSEFAKVKENEVSIYVKDLDVNIKKVESDILGTNIYYTQKSQNYSNSDFDNEVHDPIVLLKVGDKIYVANSYGGANWGSYNEDNDLEYRTYYSKDATYDKVTTTDAISIIPISNDITYNESNKFYDEKYKDGYEVNEEDYTTEQSVSFVKEFDFSDKSKGEIYKIERDNDIVKLYCKGNSKEKSLLMASTMDIYPKYDENEQYYYDEDYYKTIYKDKNDDNGYVVEFTNVDKDRNMIVGIDDLIQFSDRYKFGEEIKLK</sequence>
<accession>A0AA86JWF0</accession>
<dbReference type="AlphaFoldDB" id="A0AA86JWF0"/>
<proteinExistence type="predicted"/>
<dbReference type="EMBL" id="CAKJVE010000004">
    <property type="protein sequence ID" value="CAG9706231.1"/>
    <property type="molecule type" value="Genomic_DNA"/>
</dbReference>
<gene>
    <name evidence="1" type="ORF">CNEO_42312</name>
</gene>
<reference evidence="1" key="1">
    <citation type="submission" date="2021-10" db="EMBL/GenBank/DDBJ databases">
        <authorList>
            <person name="Mesa V."/>
        </authorList>
    </citation>
    <scope>NUCLEOTIDE SEQUENCE</scope>
    <source>
        <strain evidence="1">CC3_PB</strain>
    </source>
</reference>
<dbReference type="Proteomes" id="UP000789738">
    <property type="component" value="Unassembled WGS sequence"/>
</dbReference>
<comment type="caution">
    <text evidence="1">The sequence shown here is derived from an EMBL/GenBank/DDBJ whole genome shotgun (WGS) entry which is preliminary data.</text>
</comment>
<protein>
    <submittedName>
        <fullName evidence="1">Uncharacterized protein</fullName>
    </submittedName>
</protein>
<dbReference type="RefSeq" id="WP_342350397.1">
    <property type="nucleotide sequence ID" value="NZ_CAKJVE010000004.1"/>
</dbReference>
<evidence type="ECO:0000313" key="1">
    <source>
        <dbReference type="EMBL" id="CAG9706231.1"/>
    </source>
</evidence>
<organism evidence="1 2">
    <name type="scientific">Clostridium neonatale</name>
    <dbReference type="NCBI Taxonomy" id="137838"/>
    <lineage>
        <taxon>Bacteria</taxon>
        <taxon>Bacillati</taxon>
        <taxon>Bacillota</taxon>
        <taxon>Clostridia</taxon>
        <taxon>Eubacteriales</taxon>
        <taxon>Clostridiaceae</taxon>
        <taxon>Clostridium</taxon>
    </lineage>
</organism>
<name>A0AA86JWF0_9CLOT</name>
<evidence type="ECO:0000313" key="2">
    <source>
        <dbReference type="Proteomes" id="UP000789738"/>
    </source>
</evidence>